<dbReference type="PROSITE" id="PS00039">
    <property type="entry name" value="DEAD_ATP_HELICASE"/>
    <property type="match status" value="1"/>
</dbReference>
<dbReference type="InterPro" id="IPR044742">
    <property type="entry name" value="DEAD/DEAH_RhlB"/>
</dbReference>
<dbReference type="Gene3D" id="3.40.50.300">
    <property type="entry name" value="P-loop containing nucleotide triphosphate hydrolases"/>
    <property type="match status" value="2"/>
</dbReference>
<evidence type="ECO:0000313" key="10">
    <source>
        <dbReference type="EMBL" id="EAR60396.1"/>
    </source>
</evidence>
<evidence type="ECO:0000256" key="3">
    <source>
        <dbReference type="ARBA" id="ARBA00022806"/>
    </source>
</evidence>
<dbReference type="AlphaFoldDB" id="A0A7U8C5S4"/>
<organism evidence="10 11">
    <name type="scientific">Neptuniibacter caesariensis</name>
    <dbReference type="NCBI Taxonomy" id="207954"/>
    <lineage>
        <taxon>Bacteria</taxon>
        <taxon>Pseudomonadati</taxon>
        <taxon>Pseudomonadota</taxon>
        <taxon>Gammaproteobacteria</taxon>
        <taxon>Oceanospirillales</taxon>
        <taxon>Oceanospirillaceae</taxon>
        <taxon>Neptuniibacter</taxon>
    </lineage>
</organism>
<dbReference type="SMART" id="SM00490">
    <property type="entry name" value="HELICc"/>
    <property type="match status" value="1"/>
</dbReference>
<keyword evidence="4 6" id="KW-0067">ATP-binding</keyword>
<comment type="caution">
    <text evidence="10">The sequence shown here is derived from an EMBL/GenBank/DDBJ whole genome shotgun (WGS) entry which is preliminary data.</text>
</comment>
<dbReference type="Pfam" id="PF00271">
    <property type="entry name" value="Helicase_C"/>
    <property type="match status" value="1"/>
</dbReference>
<reference evidence="10 11" key="1">
    <citation type="submission" date="2006-02" db="EMBL/GenBank/DDBJ databases">
        <authorList>
            <person name="Pinhassi J."/>
            <person name="Pedros-Alio C."/>
            <person name="Ferriera S."/>
            <person name="Johnson J."/>
            <person name="Kravitz S."/>
            <person name="Halpern A."/>
            <person name="Remington K."/>
            <person name="Beeson K."/>
            <person name="Tran B."/>
            <person name="Rogers Y.-H."/>
            <person name="Friedman R."/>
            <person name="Venter J.C."/>
        </authorList>
    </citation>
    <scope>NUCLEOTIDE SEQUENCE [LARGE SCALE GENOMIC DNA]</scope>
    <source>
        <strain evidence="10 11">MED92</strain>
    </source>
</reference>
<dbReference type="SUPFAM" id="SSF52540">
    <property type="entry name" value="P-loop containing nucleoside triphosphate hydrolases"/>
    <property type="match status" value="1"/>
</dbReference>
<dbReference type="Proteomes" id="UP000002171">
    <property type="component" value="Unassembled WGS sequence"/>
</dbReference>
<dbReference type="InterPro" id="IPR027417">
    <property type="entry name" value="P-loop_NTPase"/>
</dbReference>
<sequence>MLADIAFHPQLEENLKSSELLSATEVQQQAIPLALEGADLLISSPTGSGKTAAYLIPVIQELSAGKSPTRQPKAIVLVPVRELAEQIASFFDKLAAGLDLNAVAIVGGEDFKKQEKQLARADLVVATPGRLIPHLENRSIELDSLDLLVLDEADRILETGFKEALDQILTLCPEARQTLLVSATLPTSVRKLAERILQEPEWVRVGQKREVEANIEQRIILSDDQTLKDKQLCWLLENESYDKAVVFCNSKTEARRLDGFIRYHKFKAALLHGDVQQKGRFATIEGFRKGTTKILVTTDLAARGLDIEGVDLVINTEIPRKGDLYIHRIGRTGRGGASGKAVSLISPAEWNLMSSIERYLKTRFRKSEISGLIANYKGPKKVKASGKAAGSKKKTVKKKTAKTKAVKKKK</sequence>
<evidence type="ECO:0000256" key="1">
    <source>
        <dbReference type="ARBA" id="ARBA00022741"/>
    </source>
</evidence>
<proteinExistence type="inferred from homology"/>
<dbReference type="CDD" id="cd00268">
    <property type="entry name" value="DEADc"/>
    <property type="match status" value="1"/>
</dbReference>
<dbReference type="GO" id="GO:0005524">
    <property type="term" value="F:ATP binding"/>
    <property type="evidence" value="ECO:0007669"/>
    <property type="project" value="UniProtKB-KW"/>
</dbReference>
<dbReference type="InterPro" id="IPR011545">
    <property type="entry name" value="DEAD/DEAH_box_helicase_dom"/>
</dbReference>
<keyword evidence="3 6" id="KW-0347">Helicase</keyword>
<keyword evidence="11" id="KW-1185">Reference proteome</keyword>
<evidence type="ECO:0000256" key="4">
    <source>
        <dbReference type="ARBA" id="ARBA00022840"/>
    </source>
</evidence>
<dbReference type="CDD" id="cd18787">
    <property type="entry name" value="SF2_C_DEAD"/>
    <property type="match status" value="1"/>
</dbReference>
<dbReference type="PANTHER" id="PTHR47959">
    <property type="entry name" value="ATP-DEPENDENT RNA HELICASE RHLE-RELATED"/>
    <property type="match status" value="1"/>
</dbReference>
<dbReference type="GO" id="GO:0003676">
    <property type="term" value="F:nucleic acid binding"/>
    <property type="evidence" value="ECO:0007669"/>
    <property type="project" value="InterPro"/>
</dbReference>
<evidence type="ECO:0000259" key="8">
    <source>
        <dbReference type="PROSITE" id="PS51192"/>
    </source>
</evidence>
<name>A0A7U8C5S4_NEPCE</name>
<dbReference type="EMBL" id="AAOW01000018">
    <property type="protein sequence ID" value="EAR60396.1"/>
    <property type="molecule type" value="Genomic_DNA"/>
</dbReference>
<dbReference type="SMART" id="SM00487">
    <property type="entry name" value="DEXDc"/>
    <property type="match status" value="1"/>
</dbReference>
<dbReference type="OrthoDB" id="9808889at2"/>
<dbReference type="PROSITE" id="PS51194">
    <property type="entry name" value="HELICASE_CTER"/>
    <property type="match status" value="1"/>
</dbReference>
<accession>A0A7U8C5S4</accession>
<dbReference type="PANTHER" id="PTHR47959:SF17">
    <property type="entry name" value="ATP-DEPENDENT RNA HELICASE DEAD BOX FAMILY"/>
    <property type="match status" value="1"/>
</dbReference>
<keyword evidence="2 6" id="KW-0378">Hydrolase</keyword>
<dbReference type="InterPro" id="IPR000629">
    <property type="entry name" value="RNA-helicase_DEAD-box_CS"/>
</dbReference>
<dbReference type="InterPro" id="IPR050079">
    <property type="entry name" value="DEAD_box_RNA_helicase"/>
</dbReference>
<evidence type="ECO:0000259" key="9">
    <source>
        <dbReference type="PROSITE" id="PS51194"/>
    </source>
</evidence>
<dbReference type="GO" id="GO:0016787">
    <property type="term" value="F:hydrolase activity"/>
    <property type="evidence" value="ECO:0007669"/>
    <property type="project" value="UniProtKB-KW"/>
</dbReference>
<gene>
    <name evidence="10" type="ORF">MED92_00989</name>
</gene>
<keyword evidence="1 6" id="KW-0547">Nucleotide-binding</keyword>
<dbReference type="Pfam" id="PF00270">
    <property type="entry name" value="DEAD"/>
    <property type="match status" value="1"/>
</dbReference>
<evidence type="ECO:0000256" key="6">
    <source>
        <dbReference type="RuleBase" id="RU000492"/>
    </source>
</evidence>
<dbReference type="RefSeq" id="WP_007022227.1">
    <property type="nucleotide sequence ID" value="NZ_CH724127.1"/>
</dbReference>
<dbReference type="InterPro" id="IPR014001">
    <property type="entry name" value="Helicase_ATP-bd"/>
</dbReference>
<dbReference type="InterPro" id="IPR001650">
    <property type="entry name" value="Helicase_C-like"/>
</dbReference>
<evidence type="ECO:0000256" key="5">
    <source>
        <dbReference type="ARBA" id="ARBA00038437"/>
    </source>
</evidence>
<feature type="domain" description="Helicase ATP-binding" evidence="8">
    <location>
        <begin position="31"/>
        <end position="203"/>
    </location>
</feature>
<dbReference type="PROSITE" id="PS51192">
    <property type="entry name" value="HELICASE_ATP_BIND_1"/>
    <property type="match status" value="1"/>
</dbReference>
<feature type="region of interest" description="Disordered" evidence="7">
    <location>
        <begin position="383"/>
        <end position="410"/>
    </location>
</feature>
<protein>
    <submittedName>
        <fullName evidence="10">Probable ATP-dependent RNA helicase</fullName>
    </submittedName>
</protein>
<evidence type="ECO:0000256" key="7">
    <source>
        <dbReference type="SAM" id="MobiDB-lite"/>
    </source>
</evidence>
<dbReference type="GO" id="GO:0005829">
    <property type="term" value="C:cytosol"/>
    <property type="evidence" value="ECO:0007669"/>
    <property type="project" value="TreeGrafter"/>
</dbReference>
<feature type="domain" description="Helicase C-terminal" evidence="9">
    <location>
        <begin position="228"/>
        <end position="377"/>
    </location>
</feature>
<evidence type="ECO:0000256" key="2">
    <source>
        <dbReference type="ARBA" id="ARBA00022801"/>
    </source>
</evidence>
<evidence type="ECO:0000313" key="11">
    <source>
        <dbReference type="Proteomes" id="UP000002171"/>
    </source>
</evidence>
<dbReference type="GO" id="GO:0003724">
    <property type="term" value="F:RNA helicase activity"/>
    <property type="evidence" value="ECO:0007669"/>
    <property type="project" value="TreeGrafter"/>
</dbReference>
<comment type="similarity">
    <text evidence="5 6">Belongs to the DEAD box helicase family.</text>
</comment>